<name>A0A4R1YJU3_9RHOB</name>
<sequence length="84" mass="9422">MRRRPADRASRPAQAGHPDTAQIDAQLLAGPARTWIEVTEKCRFLLERYAETGAAQDSRTRKLIARALGDIARLNKREDAKHDA</sequence>
<protein>
    <submittedName>
        <fullName evidence="2">Uncharacterized protein</fullName>
    </submittedName>
</protein>
<dbReference type="OrthoDB" id="7863713at2"/>
<dbReference type="Proteomes" id="UP000295277">
    <property type="component" value="Unassembled WGS sequence"/>
</dbReference>
<dbReference type="EMBL" id="SLVM01000032">
    <property type="protein sequence ID" value="TCM76793.1"/>
    <property type="molecule type" value="Genomic_DNA"/>
</dbReference>
<proteinExistence type="predicted"/>
<feature type="region of interest" description="Disordered" evidence="1">
    <location>
        <begin position="1"/>
        <end position="22"/>
    </location>
</feature>
<organism evidence="2 3">
    <name type="scientific">Rhodovulum steppense</name>
    <dbReference type="NCBI Taxonomy" id="540251"/>
    <lineage>
        <taxon>Bacteria</taxon>
        <taxon>Pseudomonadati</taxon>
        <taxon>Pseudomonadota</taxon>
        <taxon>Alphaproteobacteria</taxon>
        <taxon>Rhodobacterales</taxon>
        <taxon>Paracoccaceae</taxon>
        <taxon>Rhodovulum</taxon>
    </lineage>
</organism>
<dbReference type="RefSeq" id="WP_132696598.1">
    <property type="nucleotide sequence ID" value="NZ_SLVM01000032.1"/>
</dbReference>
<dbReference type="AlphaFoldDB" id="A0A4R1YJU3"/>
<evidence type="ECO:0000256" key="1">
    <source>
        <dbReference type="SAM" id="MobiDB-lite"/>
    </source>
</evidence>
<evidence type="ECO:0000313" key="2">
    <source>
        <dbReference type="EMBL" id="TCM76793.1"/>
    </source>
</evidence>
<reference evidence="2 3" key="1">
    <citation type="submission" date="2019-03" db="EMBL/GenBank/DDBJ databases">
        <title>Genomic Encyclopedia of Type Strains, Phase IV (KMG-IV): sequencing the most valuable type-strain genomes for metagenomic binning, comparative biology and taxonomic classification.</title>
        <authorList>
            <person name="Goeker M."/>
        </authorList>
    </citation>
    <scope>NUCLEOTIDE SEQUENCE [LARGE SCALE GENOMIC DNA]</scope>
    <source>
        <strain evidence="2 3">DSM 21153</strain>
    </source>
</reference>
<comment type="caution">
    <text evidence="2">The sequence shown here is derived from an EMBL/GenBank/DDBJ whole genome shotgun (WGS) entry which is preliminary data.</text>
</comment>
<accession>A0A4R1YJU3</accession>
<evidence type="ECO:0000313" key="3">
    <source>
        <dbReference type="Proteomes" id="UP000295277"/>
    </source>
</evidence>
<keyword evidence="3" id="KW-1185">Reference proteome</keyword>
<gene>
    <name evidence="2" type="ORF">EV216_13232</name>
</gene>
<feature type="compositionally biased region" description="Basic and acidic residues" evidence="1">
    <location>
        <begin position="1"/>
        <end position="10"/>
    </location>
</feature>